<dbReference type="InParanoid" id="A0A2T3A756"/>
<evidence type="ECO:0000256" key="1">
    <source>
        <dbReference type="SAM" id="MobiDB-lite"/>
    </source>
</evidence>
<reference evidence="2 3" key="1">
    <citation type="journal article" date="2018" name="Mycol. Prog.">
        <title>Coniella lustricola, a new species from submerged detritus.</title>
        <authorList>
            <person name="Raudabaugh D.B."/>
            <person name="Iturriaga T."/>
            <person name="Carver A."/>
            <person name="Mondo S."/>
            <person name="Pangilinan J."/>
            <person name="Lipzen A."/>
            <person name="He G."/>
            <person name="Amirebrahimi M."/>
            <person name="Grigoriev I.V."/>
            <person name="Miller A.N."/>
        </authorList>
    </citation>
    <scope>NUCLEOTIDE SEQUENCE [LARGE SCALE GENOMIC DNA]</scope>
    <source>
        <strain evidence="2 3">B22-T-1</strain>
    </source>
</reference>
<feature type="compositionally biased region" description="Polar residues" evidence="1">
    <location>
        <begin position="145"/>
        <end position="155"/>
    </location>
</feature>
<sequence>MICSLSACGCAGCWVSGNRTRCAVSIRLASGWLICQVCGQVHGLTAKFRAKYEDKHDKKLVEATAAQRIEWLALNPTRGPQDGTKSTVPGPAVAIPSRASELDCHCDSEQPADPVLNQASGPKPEGQDGPVPQEEDDSLFVAQSGEENNSATNKSASDKTETELQIAAPASKRKSTKTHSRARKNKKTVVAAPVVDPALVPTLTLTGTGPSPPAAAPVEQTPWSRVVPVLEPVVADLAGPVAHAVQQSHPGPVRNQSASRDRTAQNQTASSSQPNAIMADTGAQAGRTTITPAQPLTSQALASMSPNQLMALRYNDIRHLSSHQLQHLMPLQYQALAAGPLQESIMQRRLQQQQQQFEQAQAQALAQFQQQQQQREQAQLQFQQHEQEQQEQQSPAVDEEQSQLTMPQAQDIFNAPIPNMTEDAAMSSNLIDPDLSFSASNADLSAMIGDAYDEVMGEVQPRDLTAEEIQQYGLDPAQYQSSNDFMGPWFGQQ</sequence>
<dbReference type="EMBL" id="KZ678448">
    <property type="protein sequence ID" value="PSR84111.1"/>
    <property type="molecule type" value="Genomic_DNA"/>
</dbReference>
<name>A0A2T3A756_9PEZI</name>
<accession>A0A2T3A756</accession>
<feature type="compositionally biased region" description="Polar residues" evidence="1">
    <location>
        <begin position="245"/>
        <end position="275"/>
    </location>
</feature>
<dbReference type="AlphaFoldDB" id="A0A2T3A756"/>
<feature type="region of interest" description="Disordered" evidence="1">
    <location>
        <begin position="379"/>
        <end position="404"/>
    </location>
</feature>
<feature type="compositionally biased region" description="Basic residues" evidence="1">
    <location>
        <begin position="171"/>
        <end position="187"/>
    </location>
</feature>
<dbReference type="Proteomes" id="UP000241462">
    <property type="component" value="Unassembled WGS sequence"/>
</dbReference>
<organism evidence="2 3">
    <name type="scientific">Coniella lustricola</name>
    <dbReference type="NCBI Taxonomy" id="2025994"/>
    <lineage>
        <taxon>Eukaryota</taxon>
        <taxon>Fungi</taxon>
        <taxon>Dikarya</taxon>
        <taxon>Ascomycota</taxon>
        <taxon>Pezizomycotina</taxon>
        <taxon>Sordariomycetes</taxon>
        <taxon>Sordariomycetidae</taxon>
        <taxon>Diaporthales</taxon>
        <taxon>Schizoparmaceae</taxon>
        <taxon>Coniella</taxon>
    </lineage>
</organism>
<gene>
    <name evidence="2" type="ORF">BD289DRAFT_266798</name>
</gene>
<feature type="region of interest" description="Disordered" evidence="1">
    <location>
        <begin position="244"/>
        <end position="277"/>
    </location>
</feature>
<feature type="region of interest" description="Disordered" evidence="1">
    <location>
        <begin position="99"/>
        <end position="187"/>
    </location>
</feature>
<keyword evidence="3" id="KW-1185">Reference proteome</keyword>
<dbReference type="STRING" id="2025994.A0A2T3A756"/>
<proteinExistence type="predicted"/>
<evidence type="ECO:0000313" key="3">
    <source>
        <dbReference type="Proteomes" id="UP000241462"/>
    </source>
</evidence>
<feature type="region of interest" description="Disordered" evidence="1">
    <location>
        <begin position="74"/>
        <end position="93"/>
    </location>
</feature>
<protein>
    <submittedName>
        <fullName evidence="2">Uncharacterized protein</fullName>
    </submittedName>
</protein>
<evidence type="ECO:0000313" key="2">
    <source>
        <dbReference type="EMBL" id="PSR84111.1"/>
    </source>
</evidence>